<keyword evidence="10 12" id="KW-0449">Lipoprotein</keyword>
<feature type="region of interest" description="Disordered" evidence="13">
    <location>
        <begin position="353"/>
        <end position="375"/>
    </location>
</feature>
<proteinExistence type="inferred from homology"/>
<feature type="region of interest" description="Disordered" evidence="13">
    <location>
        <begin position="494"/>
        <end position="562"/>
    </location>
</feature>
<evidence type="ECO:0000256" key="11">
    <source>
        <dbReference type="RuleBase" id="RU003518"/>
    </source>
</evidence>
<reference evidence="15 16" key="1">
    <citation type="submission" date="2024-05" db="EMBL/GenBank/DDBJ databases">
        <title>Genetic variation in Jamaican populations of the coffee berry borer (Hypothenemus hampei).</title>
        <authorList>
            <person name="Errbii M."/>
            <person name="Myrie A."/>
        </authorList>
    </citation>
    <scope>NUCLEOTIDE SEQUENCE [LARGE SCALE GENOMIC DNA]</scope>
    <source>
        <strain evidence="15">JA-Hopewell-2020-01-JO</strain>
        <tissue evidence="15">Whole body</tissue>
    </source>
</reference>
<evidence type="ECO:0008006" key="17">
    <source>
        <dbReference type="Google" id="ProtNLM"/>
    </source>
</evidence>
<evidence type="ECO:0000313" key="15">
    <source>
        <dbReference type="EMBL" id="KAL1491361.1"/>
    </source>
</evidence>
<keyword evidence="4 12" id="KW-0336">GPI-anchor</keyword>
<dbReference type="Pfam" id="PF01153">
    <property type="entry name" value="Glypican"/>
    <property type="match status" value="1"/>
</dbReference>
<evidence type="ECO:0000256" key="9">
    <source>
        <dbReference type="ARBA" id="ARBA00023207"/>
    </source>
</evidence>
<evidence type="ECO:0000256" key="12">
    <source>
        <dbReference type="RuleBase" id="RU003519"/>
    </source>
</evidence>
<dbReference type="AlphaFoldDB" id="A0ABD1E9M1"/>
<keyword evidence="7 12" id="KW-0472">Membrane</keyword>
<evidence type="ECO:0000256" key="10">
    <source>
        <dbReference type="ARBA" id="ARBA00023288"/>
    </source>
</evidence>
<evidence type="ECO:0000256" key="8">
    <source>
        <dbReference type="ARBA" id="ARBA00023180"/>
    </source>
</evidence>
<evidence type="ECO:0000256" key="2">
    <source>
        <dbReference type="ARBA" id="ARBA00010260"/>
    </source>
</evidence>
<accession>A0ABD1E9M1</accession>
<evidence type="ECO:0000313" key="16">
    <source>
        <dbReference type="Proteomes" id="UP001566132"/>
    </source>
</evidence>
<keyword evidence="8" id="KW-0325">Glycoprotein</keyword>
<keyword evidence="3" id="KW-1003">Cell membrane</keyword>
<comment type="function">
    <text evidence="12">Cell surface proteoglycan.</text>
</comment>
<evidence type="ECO:0000256" key="14">
    <source>
        <dbReference type="SAM" id="SignalP"/>
    </source>
</evidence>
<evidence type="ECO:0000256" key="3">
    <source>
        <dbReference type="ARBA" id="ARBA00022475"/>
    </source>
</evidence>
<protein>
    <recommendedName>
        <fullName evidence="17">Glypican-6</fullName>
    </recommendedName>
</protein>
<evidence type="ECO:0000256" key="13">
    <source>
        <dbReference type="SAM" id="MobiDB-lite"/>
    </source>
</evidence>
<keyword evidence="5 14" id="KW-0732">Signal</keyword>
<keyword evidence="6 12" id="KW-0654">Proteoglycan</keyword>
<organism evidence="15 16">
    <name type="scientific">Hypothenemus hampei</name>
    <name type="common">Coffee berry borer</name>
    <dbReference type="NCBI Taxonomy" id="57062"/>
    <lineage>
        <taxon>Eukaryota</taxon>
        <taxon>Metazoa</taxon>
        <taxon>Ecdysozoa</taxon>
        <taxon>Arthropoda</taxon>
        <taxon>Hexapoda</taxon>
        <taxon>Insecta</taxon>
        <taxon>Pterygota</taxon>
        <taxon>Neoptera</taxon>
        <taxon>Endopterygota</taxon>
        <taxon>Coleoptera</taxon>
        <taxon>Polyphaga</taxon>
        <taxon>Cucujiformia</taxon>
        <taxon>Curculionidae</taxon>
        <taxon>Scolytinae</taxon>
        <taxon>Hypothenemus</taxon>
    </lineage>
</organism>
<feature type="chain" id="PRO_5044887621" description="Glypican-6" evidence="14">
    <location>
        <begin position="35"/>
        <end position="591"/>
    </location>
</feature>
<dbReference type="InterPro" id="IPR001863">
    <property type="entry name" value="Glypican"/>
</dbReference>
<comment type="similarity">
    <text evidence="2 11">Belongs to the glypican family.</text>
</comment>
<dbReference type="PANTHER" id="PTHR10822">
    <property type="entry name" value="GLYPICAN"/>
    <property type="match status" value="1"/>
</dbReference>
<evidence type="ECO:0000256" key="4">
    <source>
        <dbReference type="ARBA" id="ARBA00022622"/>
    </source>
</evidence>
<feature type="compositionally biased region" description="Acidic residues" evidence="13">
    <location>
        <begin position="360"/>
        <end position="374"/>
    </location>
</feature>
<feature type="signal peptide" evidence="14">
    <location>
        <begin position="1"/>
        <end position="34"/>
    </location>
</feature>
<evidence type="ECO:0000256" key="1">
    <source>
        <dbReference type="ARBA" id="ARBA00004609"/>
    </source>
</evidence>
<dbReference type="PANTHER" id="PTHR10822:SF30">
    <property type="entry name" value="DALLY-LIKE, ISOFORM A"/>
    <property type="match status" value="1"/>
</dbReference>
<comment type="subcellular location">
    <subcellularLocation>
        <location evidence="1 12">Cell membrane</location>
        <topology evidence="1 12">Lipid-anchor</topology>
        <topology evidence="1 12">GPI-anchor</topology>
    </subcellularLocation>
</comment>
<keyword evidence="9 12" id="KW-0357">Heparan sulfate</keyword>
<sequence length="591" mass="66774">MAVTRFALETGRMCRQQGVFLAFLIFLTVNATIANPSGCDLVRHEINIRGYPSHDILDKPVNGLLCGEGSCCSAKSEEKLLAYNQVQMEKYLKETVIKVALLVENRAKKFDEIFRSMMENSKREFHEMFERTYGKIYLQNAEVFSDFFTELETYYKKGTVRLSETMDTFFGILYQRMFTVINAQYKFDDNYMVCVSNHMLDMKPFGDVPHKLTQQLKRSFVATRTFYKSLIQAAEAIKDVPLIPFEIECLRQLTQMQTCGLCRGEMGPGACSQYCIDTVNVCLKRQIQLSESWDAFVAAIDKVADRLMGPYNVESVVEPLNIKISEAIMTFQDSGTEVSSKIQTKCGTLGLKRPKKDAEYQDEETPGPEEVDPDMEIKFDPILKKNSKKHKKGQEKSAAQTPTLDSLIEDIKTKVKTTKQFWLQLPYQYCNNEKISAAPSENGHCWNGSAIGHYEPVSVKVEPIDDTTIIRQTYVLNGLTDKLRKAYQGQDVEIIDDTEDNFDGSGSGSGDGIEDSSENKGAEEDPSLRKDHTNEVSPPVYFDSSTTTSRPEVVRTSSANRDSPMSLTRALISYLLPMVMVWFGGAIRDLL</sequence>
<gene>
    <name evidence="15" type="ORF">ABEB36_011969</name>
</gene>
<dbReference type="GO" id="GO:0005886">
    <property type="term" value="C:plasma membrane"/>
    <property type="evidence" value="ECO:0007669"/>
    <property type="project" value="UniProtKB-SubCell"/>
</dbReference>
<evidence type="ECO:0000256" key="7">
    <source>
        <dbReference type="ARBA" id="ARBA00023136"/>
    </source>
</evidence>
<dbReference type="Proteomes" id="UP001566132">
    <property type="component" value="Unassembled WGS sequence"/>
</dbReference>
<keyword evidence="16" id="KW-1185">Reference proteome</keyword>
<evidence type="ECO:0000256" key="5">
    <source>
        <dbReference type="ARBA" id="ARBA00022729"/>
    </source>
</evidence>
<evidence type="ECO:0000256" key="6">
    <source>
        <dbReference type="ARBA" id="ARBA00022974"/>
    </source>
</evidence>
<dbReference type="EMBL" id="JBDJPC010000009">
    <property type="protein sequence ID" value="KAL1491361.1"/>
    <property type="molecule type" value="Genomic_DNA"/>
</dbReference>
<dbReference type="GO" id="GO:0098552">
    <property type="term" value="C:side of membrane"/>
    <property type="evidence" value="ECO:0007669"/>
    <property type="project" value="UniProtKB-KW"/>
</dbReference>
<name>A0ABD1E9M1_HYPHA</name>
<comment type="caution">
    <text evidence="15">The sequence shown here is derived from an EMBL/GenBank/DDBJ whole genome shotgun (WGS) entry which is preliminary data.</text>
</comment>
<feature type="compositionally biased region" description="Polar residues" evidence="13">
    <location>
        <begin position="543"/>
        <end position="562"/>
    </location>
</feature>
<feature type="compositionally biased region" description="Basic and acidic residues" evidence="13">
    <location>
        <begin position="517"/>
        <end position="534"/>
    </location>
</feature>